<keyword evidence="1" id="KW-0812">Transmembrane</keyword>
<reference evidence="3 4" key="1">
    <citation type="journal article" date="2021" name="Elife">
        <title>Chloroplast acquisition without the gene transfer in kleptoplastic sea slugs, Plakobranchus ocellatus.</title>
        <authorList>
            <person name="Maeda T."/>
            <person name="Takahashi S."/>
            <person name="Yoshida T."/>
            <person name="Shimamura S."/>
            <person name="Takaki Y."/>
            <person name="Nagai Y."/>
            <person name="Toyoda A."/>
            <person name="Suzuki Y."/>
            <person name="Arimoto A."/>
            <person name="Ishii H."/>
            <person name="Satoh N."/>
            <person name="Nishiyama T."/>
            <person name="Hasebe M."/>
            <person name="Maruyama T."/>
            <person name="Minagawa J."/>
            <person name="Obokata J."/>
            <person name="Shigenobu S."/>
        </authorList>
    </citation>
    <scope>NUCLEOTIDE SEQUENCE [LARGE SCALE GENOMIC DNA]</scope>
</reference>
<dbReference type="Pfam" id="PF01757">
    <property type="entry name" value="Acyl_transf_3"/>
    <property type="match status" value="1"/>
</dbReference>
<gene>
    <name evidence="3" type="ORF">PoB_006050800</name>
</gene>
<dbReference type="AlphaFoldDB" id="A0AAV4CQ39"/>
<name>A0AAV4CQ39_9GAST</name>
<dbReference type="Proteomes" id="UP000735302">
    <property type="component" value="Unassembled WGS sequence"/>
</dbReference>
<dbReference type="PANTHER" id="PTHR11161">
    <property type="entry name" value="O-ACYLTRANSFERASE"/>
    <property type="match status" value="1"/>
</dbReference>
<dbReference type="PANTHER" id="PTHR11161:SF0">
    <property type="entry name" value="O-ACYLTRANSFERASE LIKE PROTEIN"/>
    <property type="match status" value="1"/>
</dbReference>
<organism evidence="3 4">
    <name type="scientific">Plakobranchus ocellatus</name>
    <dbReference type="NCBI Taxonomy" id="259542"/>
    <lineage>
        <taxon>Eukaryota</taxon>
        <taxon>Metazoa</taxon>
        <taxon>Spiralia</taxon>
        <taxon>Lophotrochozoa</taxon>
        <taxon>Mollusca</taxon>
        <taxon>Gastropoda</taxon>
        <taxon>Heterobranchia</taxon>
        <taxon>Euthyneura</taxon>
        <taxon>Panpulmonata</taxon>
        <taxon>Sacoglossa</taxon>
        <taxon>Placobranchoidea</taxon>
        <taxon>Plakobranchidae</taxon>
        <taxon>Plakobranchus</taxon>
    </lineage>
</organism>
<keyword evidence="1" id="KW-1133">Transmembrane helix</keyword>
<sequence length="152" mass="17316">MNFQQINEQTSNVKWLVYVVKRYLRLSPLVMVVGALYLGLWPLLGEGPVYPRDAPDHAACQDNWFYTALLINNYIGVGNICFPWTWYISADFQFYLLCPLFMIPLVRGWKKTGTLTALTLIVASTVTTGVISDMKKLPEMELQYETADAGIR</sequence>
<evidence type="ECO:0000313" key="3">
    <source>
        <dbReference type="EMBL" id="GFO34003.1"/>
    </source>
</evidence>
<proteinExistence type="predicted"/>
<dbReference type="GO" id="GO:0016747">
    <property type="term" value="F:acyltransferase activity, transferring groups other than amino-acyl groups"/>
    <property type="evidence" value="ECO:0007669"/>
    <property type="project" value="InterPro"/>
</dbReference>
<feature type="transmembrane region" description="Helical" evidence="1">
    <location>
        <begin position="23"/>
        <end position="44"/>
    </location>
</feature>
<dbReference type="InterPro" id="IPR052728">
    <property type="entry name" value="O2_lipid_transport_reg"/>
</dbReference>
<comment type="caution">
    <text evidence="3">The sequence shown here is derived from an EMBL/GenBank/DDBJ whole genome shotgun (WGS) entry which is preliminary data.</text>
</comment>
<evidence type="ECO:0000259" key="2">
    <source>
        <dbReference type="Pfam" id="PF01757"/>
    </source>
</evidence>
<feature type="transmembrane region" description="Helical" evidence="1">
    <location>
        <begin position="115"/>
        <end position="132"/>
    </location>
</feature>
<feature type="domain" description="Acyltransferase 3" evidence="2">
    <location>
        <begin position="13"/>
        <end position="128"/>
    </location>
</feature>
<accession>A0AAV4CQ39</accession>
<protein>
    <submittedName>
        <fullName evidence="3">Nose resistant to fluoxetine protein 6</fullName>
    </submittedName>
</protein>
<evidence type="ECO:0000256" key="1">
    <source>
        <dbReference type="SAM" id="Phobius"/>
    </source>
</evidence>
<dbReference type="InterPro" id="IPR002656">
    <property type="entry name" value="Acyl_transf_3_dom"/>
</dbReference>
<dbReference type="EMBL" id="BLXT01006854">
    <property type="protein sequence ID" value="GFO34003.1"/>
    <property type="molecule type" value="Genomic_DNA"/>
</dbReference>
<keyword evidence="1" id="KW-0472">Membrane</keyword>
<feature type="transmembrane region" description="Helical" evidence="1">
    <location>
        <begin position="64"/>
        <end position="85"/>
    </location>
</feature>
<feature type="transmembrane region" description="Helical" evidence="1">
    <location>
        <begin position="92"/>
        <end position="109"/>
    </location>
</feature>
<evidence type="ECO:0000313" key="4">
    <source>
        <dbReference type="Proteomes" id="UP000735302"/>
    </source>
</evidence>
<keyword evidence="4" id="KW-1185">Reference proteome</keyword>